<organism evidence="1 2">
    <name type="scientific">Leucogyrophana mollusca</name>
    <dbReference type="NCBI Taxonomy" id="85980"/>
    <lineage>
        <taxon>Eukaryota</taxon>
        <taxon>Fungi</taxon>
        <taxon>Dikarya</taxon>
        <taxon>Basidiomycota</taxon>
        <taxon>Agaricomycotina</taxon>
        <taxon>Agaricomycetes</taxon>
        <taxon>Agaricomycetidae</taxon>
        <taxon>Boletales</taxon>
        <taxon>Boletales incertae sedis</taxon>
        <taxon>Leucogyrophana</taxon>
    </lineage>
</organism>
<comment type="caution">
    <text evidence="1">The sequence shown here is derived from an EMBL/GenBank/DDBJ whole genome shotgun (WGS) entry which is preliminary data.</text>
</comment>
<sequence length="120" mass="13580">MPAQDLNDPKALGRQLKTKAKTAQRLLQDYTLYGKEAEEQKLKVDKMVADNADEYELRNANKILDESNRMIKDSETRLGQAVQELRGLVVRVRSSTECAENAELREELIKAEEALEAASM</sequence>
<gene>
    <name evidence="1" type="ORF">BV22DRAFT_1055087</name>
</gene>
<evidence type="ECO:0000313" key="1">
    <source>
        <dbReference type="EMBL" id="KAH7930483.1"/>
    </source>
</evidence>
<dbReference type="Proteomes" id="UP000790709">
    <property type="component" value="Unassembled WGS sequence"/>
</dbReference>
<protein>
    <submittedName>
        <fullName evidence="1">Tubulin binding cofactor A</fullName>
    </submittedName>
</protein>
<keyword evidence="2" id="KW-1185">Reference proteome</keyword>
<proteinExistence type="predicted"/>
<reference evidence="1" key="1">
    <citation type="journal article" date="2021" name="New Phytol.">
        <title>Evolutionary innovations through gain and loss of genes in the ectomycorrhizal Boletales.</title>
        <authorList>
            <person name="Wu G."/>
            <person name="Miyauchi S."/>
            <person name="Morin E."/>
            <person name="Kuo A."/>
            <person name="Drula E."/>
            <person name="Varga T."/>
            <person name="Kohler A."/>
            <person name="Feng B."/>
            <person name="Cao Y."/>
            <person name="Lipzen A."/>
            <person name="Daum C."/>
            <person name="Hundley H."/>
            <person name="Pangilinan J."/>
            <person name="Johnson J."/>
            <person name="Barry K."/>
            <person name="LaButti K."/>
            <person name="Ng V."/>
            <person name="Ahrendt S."/>
            <person name="Min B."/>
            <person name="Choi I.G."/>
            <person name="Park H."/>
            <person name="Plett J.M."/>
            <person name="Magnuson J."/>
            <person name="Spatafora J.W."/>
            <person name="Nagy L.G."/>
            <person name="Henrissat B."/>
            <person name="Grigoriev I.V."/>
            <person name="Yang Z.L."/>
            <person name="Xu J."/>
            <person name="Martin F.M."/>
        </authorList>
    </citation>
    <scope>NUCLEOTIDE SEQUENCE</scope>
    <source>
        <strain evidence="1">KUC20120723A-06</strain>
    </source>
</reference>
<dbReference type="EMBL" id="MU266332">
    <property type="protein sequence ID" value="KAH7930483.1"/>
    <property type="molecule type" value="Genomic_DNA"/>
</dbReference>
<name>A0ACB8BZ07_9AGAM</name>
<accession>A0ACB8BZ07</accession>
<evidence type="ECO:0000313" key="2">
    <source>
        <dbReference type="Proteomes" id="UP000790709"/>
    </source>
</evidence>